<gene>
    <name evidence="3" type="ORF">FSP39_007906</name>
</gene>
<protein>
    <submittedName>
        <fullName evidence="3">Uncharacterized protein</fullName>
    </submittedName>
</protein>
<feature type="transmembrane region" description="Helical" evidence="2">
    <location>
        <begin position="7"/>
        <end position="25"/>
    </location>
</feature>
<dbReference type="Proteomes" id="UP001186944">
    <property type="component" value="Unassembled WGS sequence"/>
</dbReference>
<evidence type="ECO:0000256" key="2">
    <source>
        <dbReference type="SAM" id="Phobius"/>
    </source>
</evidence>
<evidence type="ECO:0000313" key="3">
    <source>
        <dbReference type="EMBL" id="KAK3097238.1"/>
    </source>
</evidence>
<feature type="transmembrane region" description="Helical" evidence="2">
    <location>
        <begin position="61"/>
        <end position="83"/>
    </location>
</feature>
<keyword evidence="2" id="KW-1133">Transmembrane helix</keyword>
<keyword evidence="2" id="KW-0812">Transmembrane</keyword>
<sequence length="150" mass="17079">MESKPTLYVILSMRSMLVGVVIRAANGSNYEKKEDKKNTEPHSDVTQEFLSDPNDDYKWKVFAIVTSSLLGFVLIGTVLYFCWIRRIQLKKAIEEALAKWKPEPNPTPDSQQMFTQNQSFTTSLYGGGYHVVVPETGSPRDDEETKELNQ</sequence>
<comment type="caution">
    <text evidence="3">The sequence shown here is derived from an EMBL/GenBank/DDBJ whole genome shotgun (WGS) entry which is preliminary data.</text>
</comment>
<dbReference type="EMBL" id="VSWD01000007">
    <property type="protein sequence ID" value="KAK3097238.1"/>
    <property type="molecule type" value="Genomic_DNA"/>
</dbReference>
<keyword evidence="2" id="KW-0472">Membrane</keyword>
<feature type="compositionally biased region" description="Acidic residues" evidence="1">
    <location>
        <begin position="141"/>
        <end position="150"/>
    </location>
</feature>
<accession>A0AA88Y376</accession>
<evidence type="ECO:0000256" key="1">
    <source>
        <dbReference type="SAM" id="MobiDB-lite"/>
    </source>
</evidence>
<organism evidence="3 4">
    <name type="scientific">Pinctada imbricata</name>
    <name type="common">Atlantic pearl-oyster</name>
    <name type="synonym">Pinctada martensii</name>
    <dbReference type="NCBI Taxonomy" id="66713"/>
    <lineage>
        <taxon>Eukaryota</taxon>
        <taxon>Metazoa</taxon>
        <taxon>Spiralia</taxon>
        <taxon>Lophotrochozoa</taxon>
        <taxon>Mollusca</taxon>
        <taxon>Bivalvia</taxon>
        <taxon>Autobranchia</taxon>
        <taxon>Pteriomorphia</taxon>
        <taxon>Pterioida</taxon>
        <taxon>Pterioidea</taxon>
        <taxon>Pteriidae</taxon>
        <taxon>Pinctada</taxon>
    </lineage>
</organism>
<evidence type="ECO:0000313" key="4">
    <source>
        <dbReference type="Proteomes" id="UP001186944"/>
    </source>
</evidence>
<keyword evidence="4" id="KW-1185">Reference proteome</keyword>
<proteinExistence type="predicted"/>
<reference evidence="3" key="1">
    <citation type="submission" date="2019-08" db="EMBL/GenBank/DDBJ databases">
        <title>The improved chromosome-level genome for the pearl oyster Pinctada fucata martensii using PacBio sequencing and Hi-C.</title>
        <authorList>
            <person name="Zheng Z."/>
        </authorList>
    </citation>
    <scope>NUCLEOTIDE SEQUENCE</scope>
    <source>
        <strain evidence="3">ZZ-2019</strain>
        <tissue evidence="3">Adductor muscle</tissue>
    </source>
</reference>
<feature type="region of interest" description="Disordered" evidence="1">
    <location>
        <begin position="131"/>
        <end position="150"/>
    </location>
</feature>
<name>A0AA88Y376_PINIB</name>
<dbReference type="AlphaFoldDB" id="A0AA88Y376"/>